<evidence type="ECO:0000313" key="3">
    <source>
        <dbReference type="Proteomes" id="UP000054516"/>
    </source>
</evidence>
<dbReference type="EMBL" id="DF977446">
    <property type="protein sequence ID" value="GAP82870.1"/>
    <property type="molecule type" value="Genomic_DNA"/>
</dbReference>
<evidence type="ECO:0000313" key="2">
    <source>
        <dbReference type="EMBL" id="GAP82870.1"/>
    </source>
</evidence>
<sequence>MSSGGRPVFNFSGQGGNASVPQNGHWQGLQNGPGAVTGGDGVGGSFEWRNGRKPDDAIYNAEGKGGEAKGNIGGAATGGKGTAGKATFG</sequence>
<proteinExistence type="predicted"/>
<evidence type="ECO:0000256" key="1">
    <source>
        <dbReference type="SAM" id="MobiDB-lite"/>
    </source>
</evidence>
<feature type="compositionally biased region" description="Polar residues" evidence="1">
    <location>
        <begin position="17"/>
        <end position="30"/>
    </location>
</feature>
<gene>
    <name evidence="2" type="ORF">SAMD00023353_0104020</name>
</gene>
<feature type="compositionally biased region" description="Gly residues" evidence="1">
    <location>
        <begin position="35"/>
        <end position="44"/>
    </location>
</feature>
<organism evidence="2">
    <name type="scientific">Rosellinia necatrix</name>
    <name type="common">White root-rot fungus</name>
    <dbReference type="NCBI Taxonomy" id="77044"/>
    <lineage>
        <taxon>Eukaryota</taxon>
        <taxon>Fungi</taxon>
        <taxon>Dikarya</taxon>
        <taxon>Ascomycota</taxon>
        <taxon>Pezizomycotina</taxon>
        <taxon>Sordariomycetes</taxon>
        <taxon>Xylariomycetidae</taxon>
        <taxon>Xylariales</taxon>
        <taxon>Xylariaceae</taxon>
        <taxon>Rosellinia</taxon>
    </lineage>
</organism>
<name>A0A1S7UI60_ROSNE</name>
<keyword evidence="3" id="KW-1185">Reference proteome</keyword>
<accession>A0A1S7UI60</accession>
<protein>
    <submittedName>
        <fullName evidence="2">Uncharacterized protein</fullName>
    </submittedName>
</protein>
<feature type="region of interest" description="Disordered" evidence="1">
    <location>
        <begin position="1"/>
        <end position="89"/>
    </location>
</feature>
<dbReference type="Proteomes" id="UP000054516">
    <property type="component" value="Unassembled WGS sequence"/>
</dbReference>
<dbReference type="AlphaFoldDB" id="A0A1S7UI60"/>
<reference evidence="2" key="1">
    <citation type="submission" date="2016-03" db="EMBL/GenBank/DDBJ databases">
        <title>Draft genome sequence of Rosellinia necatrix.</title>
        <authorList>
            <person name="Kanematsu S."/>
        </authorList>
    </citation>
    <scope>NUCLEOTIDE SEQUENCE [LARGE SCALE GENOMIC DNA]</scope>
    <source>
        <strain evidence="2">W97</strain>
    </source>
</reference>
<feature type="compositionally biased region" description="Gly residues" evidence="1">
    <location>
        <begin position="71"/>
        <end position="82"/>
    </location>
</feature>